<dbReference type="InterPro" id="IPR002885">
    <property type="entry name" value="PPR_rpt"/>
</dbReference>
<feature type="transmembrane region" description="Helical" evidence="3">
    <location>
        <begin position="20"/>
        <end position="40"/>
    </location>
</feature>
<dbReference type="InterPro" id="IPR036770">
    <property type="entry name" value="Ankyrin_rpt-contain_sf"/>
</dbReference>
<dbReference type="Pfam" id="PF12796">
    <property type="entry name" value="Ank_2"/>
    <property type="match status" value="1"/>
</dbReference>
<dbReference type="AlphaFoldDB" id="A0A813CN93"/>
<keyword evidence="3" id="KW-0472">Membrane</keyword>
<proteinExistence type="predicted"/>
<sequence>MAFLELLGRLRQTAREELTFMMFFFCASLIGVFAILIYIVSQVFGMMAGAGIMGATAALAVLNVEAEEEADDAIEAKSQEILASFADRSRTRREWLRRRRARREGGEEDEDSGTGSEPASPSSPTVLPEGSEPFFDDGSPLPSDISDLRATLQARLKALRNLEDEAGSRQKSSAEAGGDGEAAICQEAADAVLRVLTEMRTEQIEPTTVAVNTAMRACERGSAWVEALRIFHNTDTADHTPLDVVSFTTAINACRHESCWTVALDLLFRTQQADDVRSEAFDLVMWNAAIAACEKAAEWTWAMHLLRQARHVLLTPDLVTYNSTMSSLARARRWDGALALWLEMDQGDQGIPSPDAISCNSCITACAGDAWAYALRFFELLQARVLQPTTISFNALISSCDKGHQWQRAMHIFFEGMRQHRVEANLVTFNTTIAAGEKGLPWAEAVALLERLRCSQLRCDARTFAAVASTCAKGRSWSGALYSLAAASRAQLHWEPTACGVTCSVCASARQWRVAAELVSAGHGCFTEFAMRQGLTPSAIAMVAEVFLMAGRMDLARQLLHRLVHESSLSTPSVHEAQQLRLKRLVAEMRERSGQGDSFPATLTATGSEDFLRQHFPFLTKAMRRHLGFLFPNSSLLVPALTCSFAAVYVVRKLRLQVQQLERLTADVPAAEDLEDLQPSGNKSGAFEEMASPSQQHLQQQLINVLALLSLRDSFIALPAVSRSMHQIFQEEVFTGIRTNHLWPTTEGFPPPAPGDPPSEALKPSPLEVLFLWSIRERWAGFSNGAAEAPHRALQPAAGRKAPGPILWTLERFGWNDRGARALRTVLKWKADPDELDANRWTPLIWAAHLGSVIIGRLLLRAGANPDHIGAEGSSALSVACRSAHQEVVQLLLLNQASPYLVPIGNGNFDHHVGEEILEMVRQYRKLSTKRGSFVLSSS</sequence>
<dbReference type="GO" id="GO:0003729">
    <property type="term" value="F:mRNA binding"/>
    <property type="evidence" value="ECO:0007669"/>
    <property type="project" value="TreeGrafter"/>
</dbReference>
<dbReference type="OrthoDB" id="432216at2759"/>
<dbReference type="InterPro" id="IPR002110">
    <property type="entry name" value="Ankyrin_rpt"/>
</dbReference>
<evidence type="ECO:0008006" key="6">
    <source>
        <dbReference type="Google" id="ProtNLM"/>
    </source>
</evidence>
<name>A0A813CN93_9DINO</name>
<dbReference type="SMART" id="SM00248">
    <property type="entry name" value="ANK"/>
    <property type="match status" value="2"/>
</dbReference>
<feature type="repeat" description="PPR" evidence="1">
    <location>
        <begin position="317"/>
        <end position="347"/>
    </location>
</feature>
<evidence type="ECO:0000256" key="1">
    <source>
        <dbReference type="PROSITE-ProRule" id="PRU00708"/>
    </source>
</evidence>
<dbReference type="Gene3D" id="1.25.40.20">
    <property type="entry name" value="Ankyrin repeat-containing domain"/>
    <property type="match status" value="1"/>
</dbReference>
<dbReference type="Pfam" id="PF01535">
    <property type="entry name" value="PPR"/>
    <property type="match status" value="1"/>
</dbReference>
<dbReference type="Proteomes" id="UP000601435">
    <property type="component" value="Unassembled WGS sequence"/>
</dbReference>
<dbReference type="SUPFAM" id="SSF48403">
    <property type="entry name" value="Ankyrin repeat"/>
    <property type="match status" value="1"/>
</dbReference>
<keyword evidence="3" id="KW-0812">Transmembrane</keyword>
<dbReference type="InterPro" id="IPR011990">
    <property type="entry name" value="TPR-like_helical_dom_sf"/>
</dbReference>
<dbReference type="PANTHER" id="PTHR47938">
    <property type="entry name" value="RESPIRATORY COMPLEX I CHAPERONE (CIA84), PUTATIVE (AFU_ORTHOLOGUE AFUA_2G06020)-RELATED"/>
    <property type="match status" value="1"/>
</dbReference>
<feature type="repeat" description="PPR" evidence="1">
    <location>
        <begin position="389"/>
        <end position="424"/>
    </location>
</feature>
<comment type="caution">
    <text evidence="4">The sequence shown here is derived from an EMBL/GenBank/DDBJ whole genome shotgun (WGS) entry which is preliminary data.</text>
</comment>
<keyword evidence="5" id="KW-1185">Reference proteome</keyword>
<dbReference type="Gene3D" id="1.25.40.10">
    <property type="entry name" value="Tetratricopeptide repeat domain"/>
    <property type="match status" value="2"/>
</dbReference>
<evidence type="ECO:0000313" key="4">
    <source>
        <dbReference type="EMBL" id="CAE7944344.1"/>
    </source>
</evidence>
<dbReference type="NCBIfam" id="TIGR00756">
    <property type="entry name" value="PPR"/>
    <property type="match status" value="1"/>
</dbReference>
<evidence type="ECO:0000256" key="3">
    <source>
        <dbReference type="SAM" id="Phobius"/>
    </source>
</evidence>
<organism evidence="4 5">
    <name type="scientific">Symbiodinium necroappetens</name>
    <dbReference type="NCBI Taxonomy" id="1628268"/>
    <lineage>
        <taxon>Eukaryota</taxon>
        <taxon>Sar</taxon>
        <taxon>Alveolata</taxon>
        <taxon>Dinophyceae</taxon>
        <taxon>Suessiales</taxon>
        <taxon>Symbiodiniaceae</taxon>
        <taxon>Symbiodinium</taxon>
    </lineage>
</organism>
<protein>
    <recommendedName>
        <fullName evidence="6">Pentatricopeptide repeat-containing protein, chloroplastic</fullName>
    </recommendedName>
</protein>
<reference evidence="4" key="1">
    <citation type="submission" date="2021-02" db="EMBL/GenBank/DDBJ databases">
        <authorList>
            <person name="Dougan E. K."/>
            <person name="Rhodes N."/>
            <person name="Thang M."/>
            <person name="Chan C."/>
        </authorList>
    </citation>
    <scope>NUCLEOTIDE SEQUENCE</scope>
</reference>
<feature type="region of interest" description="Disordered" evidence="2">
    <location>
        <begin position="98"/>
        <end position="143"/>
    </location>
</feature>
<dbReference type="PROSITE" id="PS51375">
    <property type="entry name" value="PPR"/>
    <property type="match status" value="2"/>
</dbReference>
<keyword evidence="3" id="KW-1133">Transmembrane helix</keyword>
<gene>
    <name evidence="4" type="ORF">SNEC2469_LOCUS35316</name>
</gene>
<evidence type="ECO:0000256" key="2">
    <source>
        <dbReference type="SAM" id="MobiDB-lite"/>
    </source>
</evidence>
<dbReference type="EMBL" id="CAJNJA010101585">
    <property type="protein sequence ID" value="CAE7944344.1"/>
    <property type="molecule type" value="Genomic_DNA"/>
</dbReference>
<accession>A0A813CN93</accession>
<evidence type="ECO:0000313" key="5">
    <source>
        <dbReference type="Proteomes" id="UP000601435"/>
    </source>
</evidence>
<dbReference type="PANTHER" id="PTHR47938:SF35">
    <property type="entry name" value="PENTATRICOPEPTIDE REPEAT-CONTAINING PROTEIN 4, MITOCHONDRIAL-RELATED"/>
    <property type="match status" value="1"/>
</dbReference>